<keyword evidence="1" id="KW-1133">Transmembrane helix</keyword>
<sequence>MRTIGRGRQKVLWVTLGVVFTAGALAVLVPSLGGSWTTYFFMLAPFVVSGVWVLASGASRGRSELES</sequence>
<dbReference type="Proteomes" id="UP000682416">
    <property type="component" value="Chromosome"/>
</dbReference>
<accession>A0A975L981</accession>
<keyword evidence="1" id="KW-0472">Membrane</keyword>
<reference evidence="2" key="1">
    <citation type="submission" date="2021-05" db="EMBL/GenBank/DDBJ databases">
        <authorList>
            <person name="Kaiqin L."/>
            <person name="Jian G."/>
        </authorList>
    </citation>
    <scope>NUCLEOTIDE SEQUENCE</scope>
    <source>
        <strain evidence="2">HDS5</strain>
    </source>
</reference>
<keyword evidence="3" id="KW-1185">Reference proteome</keyword>
<dbReference type="RefSeq" id="WP_378743355.1">
    <property type="nucleotide sequence ID" value="NZ_CBDRIY010000021.1"/>
</dbReference>
<protein>
    <submittedName>
        <fullName evidence="2">Uncharacterized protein</fullName>
    </submittedName>
</protein>
<proteinExistence type="predicted"/>
<organism evidence="2 3">
    <name type="scientific">Nocardiopsis eucommiae</name>
    <dbReference type="NCBI Taxonomy" id="2831970"/>
    <lineage>
        <taxon>Bacteria</taxon>
        <taxon>Bacillati</taxon>
        <taxon>Actinomycetota</taxon>
        <taxon>Actinomycetes</taxon>
        <taxon>Streptosporangiales</taxon>
        <taxon>Nocardiopsidaceae</taxon>
        <taxon>Nocardiopsis</taxon>
    </lineage>
</organism>
<evidence type="ECO:0000256" key="1">
    <source>
        <dbReference type="SAM" id="Phobius"/>
    </source>
</evidence>
<evidence type="ECO:0000313" key="2">
    <source>
        <dbReference type="EMBL" id="QVJ01619.1"/>
    </source>
</evidence>
<dbReference type="AlphaFoldDB" id="A0A975L981"/>
<gene>
    <name evidence="2" type="ORF">KGD82_00185</name>
</gene>
<name>A0A975L981_9ACTN</name>
<evidence type="ECO:0000313" key="3">
    <source>
        <dbReference type="Proteomes" id="UP000682416"/>
    </source>
</evidence>
<dbReference type="KEGG" id="nec:KGD82_00185"/>
<keyword evidence="1" id="KW-0812">Transmembrane</keyword>
<dbReference type="EMBL" id="CP074402">
    <property type="protein sequence ID" value="QVJ01619.1"/>
    <property type="molecule type" value="Genomic_DNA"/>
</dbReference>
<feature type="transmembrane region" description="Helical" evidence="1">
    <location>
        <begin position="12"/>
        <end position="33"/>
    </location>
</feature>
<feature type="transmembrane region" description="Helical" evidence="1">
    <location>
        <begin position="39"/>
        <end position="58"/>
    </location>
</feature>